<comment type="caution">
    <text evidence="2">The sequence shown here is derived from an EMBL/GenBank/DDBJ whole genome shotgun (WGS) entry which is preliminary data.</text>
</comment>
<keyword evidence="3" id="KW-1185">Reference proteome</keyword>
<evidence type="ECO:0008006" key="4">
    <source>
        <dbReference type="Google" id="ProtNLM"/>
    </source>
</evidence>
<feature type="chain" id="PRO_5045216629" description="Secreted protein" evidence="1">
    <location>
        <begin position="20"/>
        <end position="145"/>
    </location>
</feature>
<proteinExistence type="predicted"/>
<dbReference type="Proteomes" id="UP001476798">
    <property type="component" value="Unassembled WGS sequence"/>
</dbReference>
<evidence type="ECO:0000256" key="1">
    <source>
        <dbReference type="SAM" id="SignalP"/>
    </source>
</evidence>
<keyword evidence="1" id="KW-0732">Signal</keyword>
<accession>A0ABV0PZJ7</accession>
<reference evidence="2 3" key="1">
    <citation type="submission" date="2021-06" db="EMBL/GenBank/DDBJ databases">
        <authorList>
            <person name="Palmer J.M."/>
        </authorList>
    </citation>
    <scope>NUCLEOTIDE SEQUENCE [LARGE SCALE GENOMIC DNA]</scope>
    <source>
        <strain evidence="2 3">GA_2019</strain>
        <tissue evidence="2">Muscle</tissue>
    </source>
</reference>
<evidence type="ECO:0000313" key="2">
    <source>
        <dbReference type="EMBL" id="MEQ2188959.1"/>
    </source>
</evidence>
<organism evidence="2 3">
    <name type="scientific">Goodea atripinnis</name>
    <dbReference type="NCBI Taxonomy" id="208336"/>
    <lineage>
        <taxon>Eukaryota</taxon>
        <taxon>Metazoa</taxon>
        <taxon>Chordata</taxon>
        <taxon>Craniata</taxon>
        <taxon>Vertebrata</taxon>
        <taxon>Euteleostomi</taxon>
        <taxon>Actinopterygii</taxon>
        <taxon>Neopterygii</taxon>
        <taxon>Teleostei</taxon>
        <taxon>Neoteleostei</taxon>
        <taxon>Acanthomorphata</taxon>
        <taxon>Ovalentaria</taxon>
        <taxon>Atherinomorphae</taxon>
        <taxon>Cyprinodontiformes</taxon>
        <taxon>Goodeidae</taxon>
        <taxon>Goodea</taxon>
    </lineage>
</organism>
<evidence type="ECO:0000313" key="3">
    <source>
        <dbReference type="Proteomes" id="UP001476798"/>
    </source>
</evidence>
<feature type="signal peptide" evidence="1">
    <location>
        <begin position="1"/>
        <end position="19"/>
    </location>
</feature>
<protein>
    <recommendedName>
        <fullName evidence="4">Secreted protein</fullName>
    </recommendedName>
</protein>
<sequence>MLAWVLAFVMIHLFISCRTSSIFPVTGACFLAFFGDTTSGRLATVPVFKNVCGEARARSVCVGSCRRRGSEWVKADDVTVLSVLLGAVPAHLLPPSLRAEPELQCVCAAVVILEGHTPMRNSPLCSVLVAAVSGCLFVSLCLQTF</sequence>
<gene>
    <name evidence="2" type="ORF">GOODEAATRI_020224</name>
</gene>
<dbReference type="EMBL" id="JAHRIO010091828">
    <property type="protein sequence ID" value="MEQ2188959.1"/>
    <property type="molecule type" value="Genomic_DNA"/>
</dbReference>
<name>A0ABV0PZJ7_9TELE</name>